<gene>
    <name evidence="2" type="ORF">SAMN05421854_104559</name>
</gene>
<keyword evidence="1" id="KW-1133">Transmembrane helix</keyword>
<evidence type="ECO:0000256" key="1">
    <source>
        <dbReference type="SAM" id="Phobius"/>
    </source>
</evidence>
<feature type="transmembrane region" description="Helical" evidence="1">
    <location>
        <begin position="147"/>
        <end position="165"/>
    </location>
</feature>
<feature type="transmembrane region" description="Helical" evidence="1">
    <location>
        <begin position="226"/>
        <end position="247"/>
    </location>
</feature>
<dbReference type="Proteomes" id="UP000199137">
    <property type="component" value="Unassembled WGS sequence"/>
</dbReference>
<name>A0A1I5NX42_9PSEU</name>
<keyword evidence="1" id="KW-0812">Transmembrane</keyword>
<organism evidence="2 3">
    <name type="scientific">Amycolatopsis rubida</name>
    <dbReference type="NCBI Taxonomy" id="112413"/>
    <lineage>
        <taxon>Bacteria</taxon>
        <taxon>Bacillati</taxon>
        <taxon>Actinomycetota</taxon>
        <taxon>Actinomycetes</taxon>
        <taxon>Pseudonocardiales</taxon>
        <taxon>Pseudonocardiaceae</taxon>
        <taxon>Amycolatopsis</taxon>
    </lineage>
</organism>
<feature type="transmembrane region" description="Helical" evidence="1">
    <location>
        <begin position="172"/>
        <end position="191"/>
    </location>
</feature>
<feature type="transmembrane region" description="Helical" evidence="1">
    <location>
        <begin position="102"/>
        <end position="127"/>
    </location>
</feature>
<protein>
    <submittedName>
        <fullName evidence="2">ABC-2 type transport system permease protein</fullName>
    </submittedName>
</protein>
<dbReference type="OrthoDB" id="3432393at2"/>
<accession>A0A1I5NX42</accession>
<dbReference type="RefSeq" id="WP_093574185.1">
    <property type="nucleotide sequence ID" value="NZ_FOWC01000004.1"/>
</dbReference>
<dbReference type="STRING" id="112413.SAMN05421854_104559"/>
<dbReference type="EMBL" id="FOWC01000004">
    <property type="protein sequence ID" value="SFP26343.1"/>
    <property type="molecule type" value="Genomic_DNA"/>
</dbReference>
<evidence type="ECO:0000313" key="2">
    <source>
        <dbReference type="EMBL" id="SFP26343.1"/>
    </source>
</evidence>
<feature type="transmembrane region" description="Helical" evidence="1">
    <location>
        <begin position="59"/>
        <end position="81"/>
    </location>
</feature>
<feature type="transmembrane region" description="Helical" evidence="1">
    <location>
        <begin position="20"/>
        <end position="39"/>
    </location>
</feature>
<dbReference type="AlphaFoldDB" id="A0A1I5NX42"/>
<sequence>MTKLAISAEWTKFWSVRATWWSLIGGVLLMAFYSVVSGISQHAGSDRAQSAHGIVNGGAIYLVEFCVLAVATLFVTSEYTSGSIRSTLQWVPVRARVTAAKAAVLVPVLFGYGVVVAVLGMAVASVLMRGAGGSTSLSQGAVTALGMGAYFALLGVLCLGISFVLRSAAGTLVVVIVLLLPLPMLMSSYVFPAAMDYFPAFAGMNAMVPPGDVNPLLGSVPPYGPWAGVLVCLAWAAAGIGAGTALLNRRDA</sequence>
<keyword evidence="1" id="KW-0472">Membrane</keyword>
<evidence type="ECO:0000313" key="3">
    <source>
        <dbReference type="Proteomes" id="UP000199137"/>
    </source>
</evidence>
<reference evidence="2 3" key="1">
    <citation type="submission" date="2016-10" db="EMBL/GenBank/DDBJ databases">
        <authorList>
            <person name="de Groot N.N."/>
        </authorList>
    </citation>
    <scope>NUCLEOTIDE SEQUENCE [LARGE SCALE GENOMIC DNA]</scope>
    <source>
        <strain evidence="2 3">DSM 44637</strain>
    </source>
</reference>
<dbReference type="Pfam" id="PF12730">
    <property type="entry name" value="ABC2_membrane_4"/>
    <property type="match status" value="1"/>
</dbReference>
<proteinExistence type="predicted"/>